<evidence type="ECO:0000256" key="1">
    <source>
        <dbReference type="ARBA" id="ARBA00004613"/>
    </source>
</evidence>
<evidence type="ECO:0000259" key="5">
    <source>
        <dbReference type="Pfam" id="PF00963"/>
    </source>
</evidence>
<dbReference type="SUPFAM" id="SSF55383">
    <property type="entry name" value="Copper amine oxidase, domain N"/>
    <property type="match status" value="1"/>
</dbReference>
<dbReference type="GO" id="GO:0030246">
    <property type="term" value="F:carbohydrate binding"/>
    <property type="evidence" value="ECO:0007669"/>
    <property type="project" value="InterPro"/>
</dbReference>
<keyword evidence="4" id="KW-0732">Signal</keyword>
<name>A0A2K9EFI3_9FIRM</name>
<dbReference type="EMBL" id="CP025197">
    <property type="protein sequence ID" value="AUG57985.1"/>
    <property type="molecule type" value="Genomic_DNA"/>
</dbReference>
<dbReference type="Pfam" id="PF07833">
    <property type="entry name" value="Cu_amine_oxidN1"/>
    <property type="match status" value="1"/>
</dbReference>
<evidence type="ECO:0000313" key="8">
    <source>
        <dbReference type="EMBL" id="PQQ67877.1"/>
    </source>
</evidence>
<evidence type="ECO:0000313" key="10">
    <source>
        <dbReference type="Proteomes" id="UP000239720"/>
    </source>
</evidence>
<dbReference type="Proteomes" id="UP000233534">
    <property type="component" value="Chromosome"/>
</dbReference>
<dbReference type="InterPro" id="IPR002102">
    <property type="entry name" value="Cohesin_dom"/>
</dbReference>
<evidence type="ECO:0000313" key="7">
    <source>
        <dbReference type="EMBL" id="AUG57985.1"/>
    </source>
</evidence>
<dbReference type="RefSeq" id="WP_101302001.1">
    <property type="nucleotide sequence ID" value="NZ_CP025197.1"/>
</dbReference>
<gene>
    <name evidence="7" type="primary">cipA4</name>
    <name evidence="8" type="ORF">B9R14_14680</name>
    <name evidence="7" type="ORF">HVS_10450</name>
</gene>
<feature type="chain" id="PRO_5036043885" evidence="4">
    <location>
        <begin position="23"/>
        <end position="242"/>
    </location>
</feature>
<comment type="subcellular location">
    <subcellularLocation>
        <location evidence="1">Secreted</location>
    </subcellularLocation>
</comment>
<dbReference type="Pfam" id="PF00963">
    <property type="entry name" value="Cohesin"/>
    <property type="match status" value="1"/>
</dbReference>
<dbReference type="OrthoDB" id="9780101at2"/>
<dbReference type="Gene3D" id="2.60.40.680">
    <property type="match status" value="1"/>
</dbReference>
<feature type="signal peptide" evidence="4">
    <location>
        <begin position="1"/>
        <end position="22"/>
    </location>
</feature>
<dbReference type="GO" id="GO:0005576">
    <property type="term" value="C:extracellular region"/>
    <property type="evidence" value="ECO:0007669"/>
    <property type="project" value="UniProtKB-SubCell"/>
</dbReference>
<sequence length="242" mass="26349">MKKIALGLVAGVVLSAGVFAFAAANQWVAVSPNFKVLVRGDVFESDPPPVVIEGRTYLPLRAMAEALDVDIYWDGDAREVLVDMGVSDSGNKEEPKKVKYEDISIKSDTIEAKPGDTIKIPVKFSNVPSEGINSGFLKILFDNDKLEVLDVVGGEIMNAPEKDFQFNIMNDKGAITLLYVEAEQQRKGMITKDGTFITIEAKVKENASEGSVKLSIDSGNFEDYDFNPIGLSPSLGEVIIKK</sequence>
<keyword evidence="2" id="KW-0964">Secreted</keyword>
<dbReference type="Gene3D" id="3.30.457.10">
    <property type="entry name" value="Copper amine oxidase-like, N-terminal domain"/>
    <property type="match status" value="1"/>
</dbReference>
<dbReference type="AlphaFoldDB" id="A0A2K9EFI3"/>
<keyword evidence="9" id="KW-1185">Reference proteome</keyword>
<evidence type="ECO:0000256" key="3">
    <source>
        <dbReference type="ARBA" id="ARBA00022737"/>
    </source>
</evidence>
<feature type="domain" description="Cohesin" evidence="5">
    <location>
        <begin position="105"/>
        <end position="225"/>
    </location>
</feature>
<reference evidence="7 9" key="1">
    <citation type="submission" date="2017-12" db="EMBL/GenBank/DDBJ databases">
        <title>Complete genome sequence of Herbivorax saccincola GGR1, a novel Cellulosome-producing hydrolytic bacterium in a thermophilic biogas plant, established by Illumina and Nanopore MinION sequencing.</title>
        <authorList>
            <person name="Pechtl A."/>
            <person name="Ruckert C."/>
            <person name="Koeck D.E."/>
            <person name="Maus I."/>
            <person name="Winkler A."/>
            <person name="Kalinowski J."/>
            <person name="Puhler A."/>
            <person name="Schwarz W.W."/>
            <person name="Zverlov V.V."/>
            <person name="Schluter A."/>
            <person name="Liebl W."/>
        </authorList>
    </citation>
    <scope>NUCLEOTIDE SEQUENCE [LARGE SCALE GENOMIC DNA]</scope>
    <source>
        <strain evidence="7">GGR1</strain>
        <strain evidence="9">SR1</strain>
    </source>
</reference>
<dbReference type="GO" id="GO:0000272">
    <property type="term" value="P:polysaccharide catabolic process"/>
    <property type="evidence" value="ECO:0007669"/>
    <property type="project" value="InterPro"/>
</dbReference>
<protein>
    <submittedName>
        <fullName evidence="7">Cellulosomal-scaffolding protein A</fullName>
    </submittedName>
</protein>
<dbReference type="InterPro" id="IPR008965">
    <property type="entry name" value="CBM2/CBM3_carb-bd_dom_sf"/>
</dbReference>
<organism evidence="7 9">
    <name type="scientific">Acetivibrio saccincola</name>
    <dbReference type="NCBI Taxonomy" id="1677857"/>
    <lineage>
        <taxon>Bacteria</taxon>
        <taxon>Bacillati</taxon>
        <taxon>Bacillota</taxon>
        <taxon>Clostridia</taxon>
        <taxon>Eubacteriales</taxon>
        <taxon>Oscillospiraceae</taxon>
        <taxon>Acetivibrio</taxon>
    </lineage>
</organism>
<keyword evidence="3" id="KW-0677">Repeat</keyword>
<dbReference type="InterPro" id="IPR036582">
    <property type="entry name" value="Mao_N_sf"/>
</dbReference>
<evidence type="ECO:0000259" key="6">
    <source>
        <dbReference type="Pfam" id="PF07833"/>
    </source>
</evidence>
<dbReference type="CDD" id="cd08548">
    <property type="entry name" value="Type_I_cohesin_like"/>
    <property type="match status" value="1"/>
</dbReference>
<proteinExistence type="predicted"/>
<accession>A0A2K9EFI3</accession>
<dbReference type="SUPFAM" id="SSF49384">
    <property type="entry name" value="Carbohydrate-binding domain"/>
    <property type="match status" value="1"/>
</dbReference>
<evidence type="ECO:0000256" key="4">
    <source>
        <dbReference type="SAM" id="SignalP"/>
    </source>
</evidence>
<dbReference type="KEGG" id="hsc:HVS_10450"/>
<feature type="domain" description="Copper amine oxidase-like N-terminal" evidence="6">
    <location>
        <begin position="38"/>
        <end position="85"/>
    </location>
</feature>
<dbReference type="Proteomes" id="UP000239720">
    <property type="component" value="Unassembled WGS sequence"/>
</dbReference>
<evidence type="ECO:0000313" key="9">
    <source>
        <dbReference type="Proteomes" id="UP000233534"/>
    </source>
</evidence>
<dbReference type="InterPro" id="IPR012854">
    <property type="entry name" value="Cu_amine_oxidase-like_N"/>
</dbReference>
<evidence type="ECO:0000256" key="2">
    <source>
        <dbReference type="ARBA" id="ARBA00022525"/>
    </source>
</evidence>
<dbReference type="EMBL" id="NEMB01000003">
    <property type="protein sequence ID" value="PQQ67877.1"/>
    <property type="molecule type" value="Genomic_DNA"/>
</dbReference>
<reference evidence="8 10" key="2">
    <citation type="journal article" date="2018" name="Syst. Appl. Microbiol.">
        <title>Characterization and high-quality draft genome sequence of Herbivorax saccincola A7, an anaerobic, alkaliphilic, thermophilic, cellulolytic, and xylanolytic bacterium.</title>
        <authorList>
            <person name="Aikawa S."/>
            <person name="Baramee S."/>
            <person name="Sermsathanaswadi J."/>
            <person name="Thianheng P."/>
            <person name="Tachaapaikoon C."/>
            <person name="Shikata A."/>
            <person name="Waeonukul R."/>
            <person name="Pason P."/>
            <person name="Ratanakhanokchai K."/>
            <person name="Kosugi A."/>
        </authorList>
    </citation>
    <scope>NUCLEOTIDE SEQUENCE [LARGE SCALE GENOMIC DNA]</scope>
    <source>
        <strain evidence="8 10">A7</strain>
    </source>
</reference>